<accession>A0A7C8MAW0</accession>
<gene>
    <name evidence="1" type="ORF">BDV95DRAFT_569087</name>
</gene>
<evidence type="ECO:0000313" key="1">
    <source>
        <dbReference type="EMBL" id="KAF2873199.1"/>
    </source>
</evidence>
<evidence type="ECO:0000313" key="2">
    <source>
        <dbReference type="Proteomes" id="UP000481861"/>
    </source>
</evidence>
<sequence length="63" mass="7016">MYRILAAIEVLGLGPQNAVDRLHNQQSREPVFDCGSSWLTAAYHVHVHALTLSAPFRIARMSV</sequence>
<dbReference type="Proteomes" id="UP000481861">
    <property type="component" value="Unassembled WGS sequence"/>
</dbReference>
<organism evidence="1 2">
    <name type="scientific">Massariosphaeria phaeospora</name>
    <dbReference type="NCBI Taxonomy" id="100035"/>
    <lineage>
        <taxon>Eukaryota</taxon>
        <taxon>Fungi</taxon>
        <taxon>Dikarya</taxon>
        <taxon>Ascomycota</taxon>
        <taxon>Pezizomycotina</taxon>
        <taxon>Dothideomycetes</taxon>
        <taxon>Pleosporomycetidae</taxon>
        <taxon>Pleosporales</taxon>
        <taxon>Pleosporales incertae sedis</taxon>
        <taxon>Massariosphaeria</taxon>
    </lineage>
</organism>
<dbReference type="AlphaFoldDB" id="A0A7C8MAW0"/>
<dbReference type="EMBL" id="JAADJZ010000008">
    <property type="protein sequence ID" value="KAF2873199.1"/>
    <property type="molecule type" value="Genomic_DNA"/>
</dbReference>
<proteinExistence type="predicted"/>
<reference evidence="1 2" key="1">
    <citation type="submission" date="2020-01" db="EMBL/GenBank/DDBJ databases">
        <authorList>
            <consortium name="DOE Joint Genome Institute"/>
            <person name="Haridas S."/>
            <person name="Albert R."/>
            <person name="Binder M."/>
            <person name="Bloem J."/>
            <person name="Labutti K."/>
            <person name="Salamov A."/>
            <person name="Andreopoulos B."/>
            <person name="Baker S.E."/>
            <person name="Barry K."/>
            <person name="Bills G."/>
            <person name="Bluhm B.H."/>
            <person name="Cannon C."/>
            <person name="Castanera R."/>
            <person name="Culley D.E."/>
            <person name="Daum C."/>
            <person name="Ezra D."/>
            <person name="Gonzalez J.B."/>
            <person name="Henrissat B."/>
            <person name="Kuo A."/>
            <person name="Liang C."/>
            <person name="Lipzen A."/>
            <person name="Lutzoni F."/>
            <person name="Magnuson J."/>
            <person name="Mondo S."/>
            <person name="Nolan M."/>
            <person name="Ohm R."/>
            <person name="Pangilinan J."/>
            <person name="Park H.-J.H."/>
            <person name="Ramirez L."/>
            <person name="Alfaro M."/>
            <person name="Sun H."/>
            <person name="Tritt A."/>
            <person name="Yoshinaga Y."/>
            <person name="Zwiers L.-H.L."/>
            <person name="Turgeon B.G."/>
            <person name="Goodwin S.B."/>
            <person name="Spatafora J.W."/>
            <person name="Crous P.W."/>
            <person name="Grigoriev I.V."/>
        </authorList>
    </citation>
    <scope>NUCLEOTIDE SEQUENCE [LARGE SCALE GENOMIC DNA]</scope>
    <source>
        <strain evidence="1 2">CBS 611.86</strain>
    </source>
</reference>
<protein>
    <submittedName>
        <fullName evidence="1">Uncharacterized protein</fullName>
    </submittedName>
</protein>
<keyword evidence="2" id="KW-1185">Reference proteome</keyword>
<comment type="caution">
    <text evidence="1">The sequence shown here is derived from an EMBL/GenBank/DDBJ whole genome shotgun (WGS) entry which is preliminary data.</text>
</comment>
<name>A0A7C8MAW0_9PLEO</name>